<dbReference type="Pfam" id="PF02176">
    <property type="entry name" value="zf-TRAF"/>
    <property type="match status" value="2"/>
</dbReference>
<dbReference type="Pfam" id="PF12796">
    <property type="entry name" value="Ank_2"/>
    <property type="match status" value="1"/>
</dbReference>
<evidence type="ECO:0000256" key="3">
    <source>
        <dbReference type="ARBA" id="ARBA00022771"/>
    </source>
</evidence>
<dbReference type="Gene3D" id="1.25.40.20">
    <property type="entry name" value="Ankyrin repeat-containing domain"/>
    <property type="match status" value="3"/>
</dbReference>
<keyword evidence="4 7" id="KW-0862">Zinc</keyword>
<feature type="domain" description="TRAF-type" evidence="9">
    <location>
        <begin position="584"/>
        <end position="639"/>
    </location>
</feature>
<evidence type="ECO:0000256" key="8">
    <source>
        <dbReference type="SAM" id="MobiDB-lite"/>
    </source>
</evidence>
<dbReference type="Proteomes" id="UP000002630">
    <property type="component" value="Linkage Group LG02"/>
</dbReference>
<dbReference type="InterPro" id="IPR001293">
    <property type="entry name" value="Znf_TRAF"/>
</dbReference>
<feature type="repeat" description="ANK" evidence="6">
    <location>
        <begin position="374"/>
        <end position="406"/>
    </location>
</feature>
<evidence type="ECO:0000259" key="9">
    <source>
        <dbReference type="PROSITE" id="PS50145"/>
    </source>
</evidence>
<dbReference type="STRING" id="2880.D7FW95"/>
<dbReference type="PROSITE" id="PS50088">
    <property type="entry name" value="ANK_REPEAT"/>
    <property type="match status" value="3"/>
</dbReference>
<evidence type="ECO:0000256" key="5">
    <source>
        <dbReference type="ARBA" id="ARBA00023043"/>
    </source>
</evidence>
<dbReference type="SUPFAM" id="SSF48403">
    <property type="entry name" value="Ankyrin repeat"/>
    <property type="match status" value="1"/>
</dbReference>
<evidence type="ECO:0000256" key="2">
    <source>
        <dbReference type="ARBA" id="ARBA00022737"/>
    </source>
</evidence>
<dbReference type="SUPFAM" id="SSF49599">
    <property type="entry name" value="TRAF domain-like"/>
    <property type="match status" value="2"/>
</dbReference>
<evidence type="ECO:0000256" key="7">
    <source>
        <dbReference type="PROSITE-ProRule" id="PRU00207"/>
    </source>
</evidence>
<feature type="repeat" description="ANK" evidence="6">
    <location>
        <begin position="281"/>
        <end position="313"/>
    </location>
</feature>
<keyword evidence="1 7" id="KW-0479">Metal-binding</keyword>
<dbReference type="InterPro" id="IPR036770">
    <property type="entry name" value="Ankyrin_rpt-contain_sf"/>
</dbReference>
<feature type="region of interest" description="Disordered" evidence="8">
    <location>
        <begin position="1"/>
        <end position="21"/>
    </location>
</feature>
<feature type="region of interest" description="Disordered" evidence="8">
    <location>
        <begin position="235"/>
        <end position="262"/>
    </location>
</feature>
<dbReference type="InterPro" id="IPR013083">
    <property type="entry name" value="Znf_RING/FYVE/PHD"/>
</dbReference>
<accession>D7FW95</accession>
<feature type="region of interest" description="Disordered" evidence="8">
    <location>
        <begin position="340"/>
        <end position="361"/>
    </location>
</feature>
<organism evidence="10 11">
    <name type="scientific">Ectocarpus siliculosus</name>
    <name type="common">Brown alga</name>
    <name type="synonym">Conferva siliculosa</name>
    <dbReference type="NCBI Taxonomy" id="2880"/>
    <lineage>
        <taxon>Eukaryota</taxon>
        <taxon>Sar</taxon>
        <taxon>Stramenopiles</taxon>
        <taxon>Ochrophyta</taxon>
        <taxon>PX clade</taxon>
        <taxon>Phaeophyceae</taxon>
        <taxon>Ectocarpales</taxon>
        <taxon>Ectocarpaceae</taxon>
        <taxon>Ectocarpus</taxon>
    </lineage>
</organism>
<keyword evidence="3 7" id="KW-0863">Zinc-finger</keyword>
<dbReference type="PROSITE" id="PS50297">
    <property type="entry name" value="ANK_REP_REGION"/>
    <property type="match status" value="3"/>
</dbReference>
<dbReference type="SMART" id="SM00248">
    <property type="entry name" value="ANK"/>
    <property type="match status" value="4"/>
</dbReference>
<dbReference type="PANTHER" id="PTHR24171">
    <property type="entry name" value="ANKYRIN REPEAT DOMAIN-CONTAINING PROTEIN 39-RELATED"/>
    <property type="match status" value="1"/>
</dbReference>
<gene>
    <name evidence="10" type="ORF">Esi_0003_0325</name>
</gene>
<evidence type="ECO:0000313" key="11">
    <source>
        <dbReference type="Proteomes" id="UP000002630"/>
    </source>
</evidence>
<dbReference type="PROSITE" id="PS50145">
    <property type="entry name" value="ZF_TRAF"/>
    <property type="match status" value="2"/>
</dbReference>
<dbReference type="AlphaFoldDB" id="D7FW95"/>
<feature type="zinc finger region" description="TRAF-type" evidence="7">
    <location>
        <begin position="499"/>
        <end position="554"/>
    </location>
</feature>
<dbReference type="GO" id="GO:0008270">
    <property type="term" value="F:zinc ion binding"/>
    <property type="evidence" value="ECO:0007669"/>
    <property type="project" value="UniProtKB-KW"/>
</dbReference>
<evidence type="ECO:0000256" key="4">
    <source>
        <dbReference type="ARBA" id="ARBA00022833"/>
    </source>
</evidence>
<feature type="compositionally biased region" description="Low complexity" evidence="8">
    <location>
        <begin position="346"/>
        <end position="358"/>
    </location>
</feature>
<keyword evidence="2" id="KW-0677">Repeat</keyword>
<evidence type="ECO:0000313" key="10">
    <source>
        <dbReference type="EMBL" id="CBJ25615.1"/>
    </source>
</evidence>
<feature type="zinc finger region" description="TRAF-type" evidence="7">
    <location>
        <begin position="584"/>
        <end position="639"/>
    </location>
</feature>
<keyword evidence="5 6" id="KW-0040">ANK repeat</keyword>
<protein>
    <recommendedName>
        <fullName evidence="9">TRAF-type domain-containing protein</fullName>
    </recommendedName>
</protein>
<feature type="domain" description="TRAF-type" evidence="9">
    <location>
        <begin position="499"/>
        <end position="554"/>
    </location>
</feature>
<dbReference type="EMBL" id="FN648486">
    <property type="protein sequence ID" value="CBJ25615.1"/>
    <property type="molecule type" value="Genomic_DNA"/>
</dbReference>
<feature type="repeat" description="ANK" evidence="6">
    <location>
        <begin position="75"/>
        <end position="107"/>
    </location>
</feature>
<proteinExistence type="predicted"/>
<evidence type="ECO:0000256" key="6">
    <source>
        <dbReference type="PROSITE-ProRule" id="PRU00023"/>
    </source>
</evidence>
<dbReference type="Gene3D" id="3.30.40.10">
    <property type="entry name" value="Zinc/RING finger domain, C3HC4 (zinc finger)"/>
    <property type="match status" value="3"/>
</dbReference>
<name>D7FW95_ECTSI</name>
<reference evidence="10 11" key="1">
    <citation type="journal article" date="2010" name="Nature">
        <title>The Ectocarpus genome and the independent evolution of multicellularity in brown algae.</title>
        <authorList>
            <person name="Cock J.M."/>
            <person name="Sterck L."/>
            <person name="Rouze P."/>
            <person name="Scornet D."/>
            <person name="Allen A.E."/>
            <person name="Amoutzias G."/>
            <person name="Anthouard V."/>
            <person name="Artiguenave F."/>
            <person name="Aury J.M."/>
            <person name="Badger J.H."/>
            <person name="Beszteri B."/>
            <person name="Billiau K."/>
            <person name="Bonnet E."/>
            <person name="Bothwell J.H."/>
            <person name="Bowler C."/>
            <person name="Boyen C."/>
            <person name="Brownlee C."/>
            <person name="Carrano C.J."/>
            <person name="Charrier B."/>
            <person name="Cho G.Y."/>
            <person name="Coelho S.M."/>
            <person name="Collen J."/>
            <person name="Corre E."/>
            <person name="Da Silva C."/>
            <person name="Delage L."/>
            <person name="Delaroque N."/>
            <person name="Dittami S.M."/>
            <person name="Doulbeau S."/>
            <person name="Elias M."/>
            <person name="Farnham G."/>
            <person name="Gachon C.M."/>
            <person name="Gschloessl B."/>
            <person name="Heesch S."/>
            <person name="Jabbari K."/>
            <person name="Jubin C."/>
            <person name="Kawai H."/>
            <person name="Kimura K."/>
            <person name="Kloareg B."/>
            <person name="Kupper F.C."/>
            <person name="Lang D."/>
            <person name="Le Bail A."/>
            <person name="Leblanc C."/>
            <person name="Lerouge P."/>
            <person name="Lohr M."/>
            <person name="Lopez P.J."/>
            <person name="Martens C."/>
            <person name="Maumus F."/>
            <person name="Michel G."/>
            <person name="Miranda-Saavedra D."/>
            <person name="Morales J."/>
            <person name="Moreau H."/>
            <person name="Motomura T."/>
            <person name="Nagasato C."/>
            <person name="Napoli C.A."/>
            <person name="Nelson D.R."/>
            <person name="Nyvall-Collen P."/>
            <person name="Peters A.F."/>
            <person name="Pommier C."/>
            <person name="Potin P."/>
            <person name="Poulain J."/>
            <person name="Quesneville H."/>
            <person name="Read B."/>
            <person name="Rensing S.A."/>
            <person name="Ritter A."/>
            <person name="Rousvoal S."/>
            <person name="Samanta M."/>
            <person name="Samson G."/>
            <person name="Schroeder D.C."/>
            <person name="Segurens B."/>
            <person name="Strittmatter M."/>
            <person name="Tonon T."/>
            <person name="Tregear J.W."/>
            <person name="Valentin K."/>
            <person name="von Dassow P."/>
            <person name="Yamagishi T."/>
            <person name="Van de Peer Y."/>
            <person name="Wincker P."/>
        </authorList>
    </citation>
    <scope>NUCLEOTIDE SEQUENCE [LARGE SCALE GENOMIC DNA]</scope>
    <source>
        <strain evidence="11">Ec32 / CCAP1310/4</strain>
    </source>
</reference>
<dbReference type="EMBL" id="FN649727">
    <property type="protein sequence ID" value="CBJ25615.1"/>
    <property type="molecule type" value="Genomic_DNA"/>
</dbReference>
<keyword evidence="11" id="KW-1185">Reference proteome</keyword>
<evidence type="ECO:0000256" key="1">
    <source>
        <dbReference type="ARBA" id="ARBA00022723"/>
    </source>
</evidence>
<dbReference type="InParanoid" id="D7FW95"/>
<dbReference type="Pfam" id="PF00023">
    <property type="entry name" value="Ank"/>
    <property type="match status" value="1"/>
</dbReference>
<sequence>MIYQGMSMGPEEHDSVHSASTGLFSGPDIAGQVEELEKRVAQQACKDLTLAAAAGKTSDVVRSIELGGDVDTTLNTFTPLMRAATWGHVDTLATLIAEGADMFATDRQGRTALDWSRIARRDKAARILERAMENEIRYRREATKAVRGDKELWAVIEANARHAREVAHAVNARDLKEVKRIVDRAQLTRDKFVSVCDRLGFRRREEANERARESSCGGSGEAPASTVEQALSVCPTPPTAAEKPSVAALATPWTAEDGTEPNDGSLLRRIPVFFLDAEGRGGTTALALATIENDAETVRRLMKEGADPGVEASSGHTALSWAAVCGFDLVAAELLLGNNTNKRSRSSSSSSSGSSRSGPMQDAINAVTRSTLVEGKTALHNAAFNGNSGVVVLLLDRLRDLLLRDGFAKPRQADGAGPGLGWFHPFRDFVRRKDNQGLTARELAQQAGYDEVVTLLDNADGRIEVWEAGERAQEHASERVECGNEGCRHRDRRDRMERHERTECPRRPAGCPACGKKLAAGDLPQHEEKECEKRMDACPNAFLGCYDVMPHERISAHIRHMCKFRRVDCRRGCGASVIARDLDSHEQDHCRLSKHPCVFGCGEKITKAKMDAHIKKDCRKRKVRCRLGCGSNVDAGELQHHEQEVCTQPCRWEGCGERLGPLVRRELHEQSLCPERPAECPHGCGIRYACSSVPCAGSCIHPLVSIEGA</sequence>
<dbReference type="OrthoDB" id="186134at2759"/>
<dbReference type="InterPro" id="IPR002110">
    <property type="entry name" value="Ankyrin_rpt"/>
</dbReference>